<dbReference type="EMBL" id="GG662655">
    <property type="protein sequence ID" value="EAR98101.2"/>
    <property type="molecule type" value="Genomic_DNA"/>
</dbReference>
<dbReference type="PANTHER" id="PTHR21497:SF24">
    <property type="entry name" value="E3 UBIQUITIN-PROTEIN LIGASE UBR1"/>
    <property type="match status" value="1"/>
</dbReference>
<dbReference type="PANTHER" id="PTHR21497">
    <property type="entry name" value="UBIQUITIN LIGASE E3 ALPHA-RELATED"/>
    <property type="match status" value="1"/>
</dbReference>
<evidence type="ECO:0000256" key="2">
    <source>
        <dbReference type="ARBA" id="ARBA00022771"/>
    </source>
</evidence>
<evidence type="ECO:0000256" key="5">
    <source>
        <dbReference type="RuleBase" id="RU366018"/>
    </source>
</evidence>
<comment type="catalytic activity">
    <reaction evidence="5">
        <text>S-ubiquitinyl-[E2 ubiquitin-conjugating enzyme]-L-cysteine + [acceptor protein]-L-lysine = [E2 ubiquitin-conjugating enzyme]-L-cysteine + N(6)-ubiquitinyl-[acceptor protein]-L-lysine.</text>
        <dbReference type="EC" id="2.3.2.27"/>
    </reaction>
</comment>
<dbReference type="SMART" id="SM00396">
    <property type="entry name" value="ZnF_UBR1"/>
    <property type="match status" value="1"/>
</dbReference>
<organism evidence="9 10">
    <name type="scientific">Tetrahymena thermophila (strain SB210)</name>
    <dbReference type="NCBI Taxonomy" id="312017"/>
    <lineage>
        <taxon>Eukaryota</taxon>
        <taxon>Sar</taxon>
        <taxon>Alveolata</taxon>
        <taxon>Ciliophora</taxon>
        <taxon>Intramacronucleata</taxon>
        <taxon>Oligohymenophorea</taxon>
        <taxon>Hymenostomatida</taxon>
        <taxon>Tetrahymenina</taxon>
        <taxon>Tetrahymenidae</taxon>
        <taxon>Tetrahymena</taxon>
    </lineage>
</organism>
<comment type="pathway">
    <text evidence="5">Protein modification; protein ubiquitination.</text>
</comment>
<dbReference type="GeneID" id="7837511"/>
<dbReference type="InParanoid" id="Q23NH3"/>
<keyword evidence="10" id="KW-1185">Reference proteome</keyword>
<dbReference type="Proteomes" id="UP000009168">
    <property type="component" value="Unassembled WGS sequence"/>
</dbReference>
<dbReference type="Gene3D" id="2.10.110.30">
    <property type="match status" value="1"/>
</dbReference>
<dbReference type="eggNOG" id="ENOG502SZAX">
    <property type="taxonomic scope" value="Eukaryota"/>
</dbReference>
<dbReference type="UniPathway" id="UPA00143"/>
<dbReference type="GO" id="GO:0061630">
    <property type="term" value="F:ubiquitin protein ligase activity"/>
    <property type="evidence" value="ECO:0007669"/>
    <property type="project" value="UniProtKB-UniRule"/>
</dbReference>
<evidence type="ECO:0000313" key="10">
    <source>
        <dbReference type="Proteomes" id="UP000009168"/>
    </source>
</evidence>
<comment type="function">
    <text evidence="5">Ubiquitin ligase protein which is a component of the N-end rule pathway. Recognizes and binds to proteins bearing specific N-terminal residues that are destabilizing according to the N-end rule, leading to their ubiquitination and subsequent degradation.</text>
</comment>
<keyword evidence="7" id="KW-0472">Membrane</keyword>
<feature type="transmembrane region" description="Helical" evidence="7">
    <location>
        <begin position="7"/>
        <end position="26"/>
    </location>
</feature>
<keyword evidence="6" id="KW-0175">Coiled coil</keyword>
<protein>
    <recommendedName>
        <fullName evidence="5">E3 ubiquitin-protein ligase</fullName>
        <ecNumber evidence="5">2.3.2.27</ecNumber>
    </recommendedName>
</protein>
<dbReference type="GO" id="GO:0005737">
    <property type="term" value="C:cytoplasm"/>
    <property type="evidence" value="ECO:0007669"/>
    <property type="project" value="TreeGrafter"/>
</dbReference>
<proteinExistence type="inferred from homology"/>
<keyword evidence="5" id="KW-0808">Transferase</keyword>
<feature type="zinc finger region" description="UBR-type" evidence="4">
    <location>
        <begin position="84"/>
        <end position="161"/>
    </location>
</feature>
<keyword evidence="5" id="KW-0833">Ubl conjugation pathway</keyword>
<dbReference type="KEGG" id="tet:TTHERM_00753470"/>
<dbReference type="PROSITE" id="PS51157">
    <property type="entry name" value="ZF_UBR"/>
    <property type="match status" value="1"/>
</dbReference>
<feature type="coiled-coil region" evidence="6">
    <location>
        <begin position="1047"/>
        <end position="1121"/>
    </location>
</feature>
<dbReference type="CDD" id="cd19670">
    <property type="entry name" value="UBR-box_UBR1_2_3"/>
    <property type="match status" value="1"/>
</dbReference>
<evidence type="ECO:0000259" key="8">
    <source>
        <dbReference type="PROSITE" id="PS51157"/>
    </source>
</evidence>
<evidence type="ECO:0000256" key="7">
    <source>
        <dbReference type="SAM" id="Phobius"/>
    </source>
</evidence>
<evidence type="ECO:0000256" key="4">
    <source>
        <dbReference type="PROSITE-ProRule" id="PRU00508"/>
    </source>
</evidence>
<keyword evidence="7" id="KW-0812">Transmembrane</keyword>
<sequence>MRKRETQILGAAAGAFSVAALAWYIYKKKYSKQTYQQKIQKLLEKTIYNGFNKKLFSEAFQETSSEINTKLEEIFSDQKFLGQISCSNYISNNKVGFYCLDCEGNPLLDSNQMGQCSDCFSKANHEGHRYSQINIDKIQISCKCGDSNFLKSQAYCKDHKGLTDELEKEIRNLLEQNTELVNNFNKFWKGVFLQLFFIIENANKMSIGNQAGSNIVSIIDQLFYEVVNLIKKNMCYAILFSDFLTSKIYTQKDLNTIKKLLMQQYTANPLNSQNDEKNFFKAQQNAATEDESIIVNRMLYHNCKNNQDISFYSTSQRMSSLCNCSYLENMIRFSSYIIPGITVVIQDVIINLQRIPSFKKFTSGILIKMLHFVEKSSKFLYGNITDYFNPYLLVQQFSYPVEYGCQMVLDMSQFANMFTILCKYIEGIILQQDQSQVEQVKQIFQSLKSLTLQSEVNFLILLTDTTFLENLLKTLSKIEKRGIQTQLGSQKQFVHTTQISQCLDLLLGIVYSLIRDLTFLADEFESVAVLEKLKQYTQESDKPVAIKLKNIQKENLYERNHEILQFILNNWLINYESVQFDKKSISNMVNSKQDFISFSSLISMILYSVAYRDFKGKVELINKESIISTLTKYLENEKSMNILNCNDKGSKDYQEKIKALFVDLDSNIIKNNFCVFHKELQVQQLNQLSNQVQMTQDTTSFTQCIYLFCMQWSNHNNEVILLLRQICLLIAEEKLYSQFYDPFQKIVEQIEQNGEPKKITALQVPDINSEINKFSENVCISFLTSYHIQFLKSNFIANSQTPLTLEKMDINLRSSIIQCIIQLFFFTNNSLAMSEYKQMCLQVFKPFQKLGVKGEEILIQLADFDQKKKKFSLKKQYMPYGSNLHLWNQMSVYQQEFLSYTKNFSSEVTGTVQDILFVQEDFTFNKIVTIDNLTYQFNYLPQFLIINFTKFIASEKLIENLKSLLIGITNIPKNIYLLTFLQYIVYFIKESKHSPQLFADIEQQYKPSLFKHLYEMYIKSNLLQTFFLNIIQVKDTQNIQEGTKLLLKMINKIIQEEEGIVDNAQNENQELPLTAEEIEKQKEEQRKKKIEEAKRKQQEMLQKFAQQRNNFQQKQDGKEEEQKNEVVSENLTLLKKQSVVKDQENEAEYCSICSEQIEKNSEFGYPIYIKSVNTLNFLKQEKNSSDQNQQDDFYISVNSCGHFYHYTCWQDYQSKNSARNERNAHLYRNESEIPCSLCKRLANNFIQYIPENMRQKYSSKKLNKDNSLVFSSQKLKDTLQQLTSLQIDQEEKINQENIKFFDSIETVQEEVLEENLLRGEEEVKEDGLSASTTGQMNSLSMSKTLSKSIMFTQNDFITNVQDYLTVLSISNPDIEKMSIQNLQQEAFEKIFLKPFHHIEFSEIQEFIQTHYKVYNNLLEYMRMNYTTQFKQKKSNKLQYLQNFIQQQKESNLHDLFLREILTYFCLSNILDPLHDINLFCQYFILILADSIKKEKNLEKLQNINLVEVIKDDFQLQSHMGNLKHLLEYFLSFLCFRNVFSVQKLQEYDFCLISDYLELFNLVFQPILSKNYQFTSFKDILINFAIANQQEIEQDFNFYTSKLKKNQVQSDKFILALQLPDNFEDFKRRVDKKRCAKCDRIPFSDETNKYTILLQGVSVCLLCGYSVCKNVCQKDYEAKLSQKVGNLSQHAIDAHGGCCVFIDALVSNVSYIHYPKNILQDSIYSSKYGEFVNKSTLNWSEYYLDSKANEAIRKAVIYNSVPETLFKYLNSYEGSFVYFKDYCV</sequence>
<keyword evidence="1 5" id="KW-0479">Metal-binding</keyword>
<keyword evidence="7" id="KW-1133">Transmembrane helix</keyword>
<dbReference type="GO" id="GO:0071596">
    <property type="term" value="P:ubiquitin-dependent protein catabolic process via the N-end rule pathway"/>
    <property type="evidence" value="ECO:0007669"/>
    <property type="project" value="UniProtKB-UniRule"/>
</dbReference>
<evidence type="ECO:0000256" key="3">
    <source>
        <dbReference type="ARBA" id="ARBA00022833"/>
    </source>
</evidence>
<dbReference type="InterPro" id="IPR039164">
    <property type="entry name" value="UBR1-like"/>
</dbReference>
<gene>
    <name evidence="9" type="ORF">TTHERM_00753470</name>
</gene>
<keyword evidence="2 5" id="KW-0863">Zinc-finger</keyword>
<evidence type="ECO:0000256" key="1">
    <source>
        <dbReference type="ARBA" id="ARBA00022723"/>
    </source>
</evidence>
<dbReference type="GO" id="GO:0016567">
    <property type="term" value="P:protein ubiquitination"/>
    <property type="evidence" value="ECO:0007669"/>
    <property type="project" value="UniProtKB-UniRule"/>
</dbReference>
<accession>Q23NH3</accession>
<feature type="domain" description="UBR-type" evidence="8">
    <location>
        <begin position="84"/>
        <end position="161"/>
    </location>
</feature>
<dbReference type="GO" id="GO:0008270">
    <property type="term" value="F:zinc ion binding"/>
    <property type="evidence" value="ECO:0007669"/>
    <property type="project" value="UniProtKB-UniRule"/>
</dbReference>
<dbReference type="EC" id="2.3.2.27" evidence="5"/>
<evidence type="ECO:0000313" key="9">
    <source>
        <dbReference type="EMBL" id="EAR98101.2"/>
    </source>
</evidence>
<name>Q23NH3_TETTS</name>
<dbReference type="RefSeq" id="XP_001018346.2">
    <property type="nucleotide sequence ID" value="XM_001018346.3"/>
</dbReference>
<keyword evidence="3 5" id="KW-0862">Zinc</keyword>
<comment type="similarity">
    <text evidence="5">Belongs to the E3 ubiquitin-protein ligase UBR1-like family.</text>
</comment>
<dbReference type="HOGENOM" id="CLU_255908_0_0_1"/>
<dbReference type="GO" id="GO:0000151">
    <property type="term" value="C:ubiquitin ligase complex"/>
    <property type="evidence" value="ECO:0007669"/>
    <property type="project" value="TreeGrafter"/>
</dbReference>
<dbReference type="InterPro" id="IPR003126">
    <property type="entry name" value="Znf_UBR"/>
</dbReference>
<dbReference type="STRING" id="312017.Q23NH3"/>
<evidence type="ECO:0000256" key="6">
    <source>
        <dbReference type="SAM" id="Coils"/>
    </source>
</evidence>
<reference evidence="10" key="1">
    <citation type="journal article" date="2006" name="PLoS Biol.">
        <title>Macronuclear genome sequence of the ciliate Tetrahymena thermophila, a model eukaryote.</title>
        <authorList>
            <person name="Eisen J.A."/>
            <person name="Coyne R.S."/>
            <person name="Wu M."/>
            <person name="Wu D."/>
            <person name="Thiagarajan M."/>
            <person name="Wortman J.R."/>
            <person name="Badger J.H."/>
            <person name="Ren Q."/>
            <person name="Amedeo P."/>
            <person name="Jones K.M."/>
            <person name="Tallon L.J."/>
            <person name="Delcher A.L."/>
            <person name="Salzberg S.L."/>
            <person name="Silva J.C."/>
            <person name="Haas B.J."/>
            <person name="Majoros W.H."/>
            <person name="Farzad M."/>
            <person name="Carlton J.M."/>
            <person name="Smith R.K. Jr."/>
            <person name="Garg J."/>
            <person name="Pearlman R.E."/>
            <person name="Karrer K.M."/>
            <person name="Sun L."/>
            <person name="Manning G."/>
            <person name="Elde N.C."/>
            <person name="Turkewitz A.P."/>
            <person name="Asai D.J."/>
            <person name="Wilkes D.E."/>
            <person name="Wang Y."/>
            <person name="Cai H."/>
            <person name="Collins K."/>
            <person name="Stewart B.A."/>
            <person name="Lee S.R."/>
            <person name="Wilamowska K."/>
            <person name="Weinberg Z."/>
            <person name="Ruzzo W.L."/>
            <person name="Wloga D."/>
            <person name="Gaertig J."/>
            <person name="Frankel J."/>
            <person name="Tsao C.-C."/>
            <person name="Gorovsky M.A."/>
            <person name="Keeling P.J."/>
            <person name="Waller R.F."/>
            <person name="Patron N.J."/>
            <person name="Cherry J.M."/>
            <person name="Stover N.A."/>
            <person name="Krieger C.J."/>
            <person name="del Toro C."/>
            <person name="Ryder H.F."/>
            <person name="Williamson S.C."/>
            <person name="Barbeau R.A."/>
            <person name="Hamilton E.P."/>
            <person name="Orias E."/>
        </authorList>
    </citation>
    <scope>NUCLEOTIDE SEQUENCE [LARGE SCALE GENOMIC DNA]</scope>
    <source>
        <strain evidence="10">SB210</strain>
    </source>
</reference>
<dbReference type="Pfam" id="PF02207">
    <property type="entry name" value="zf-UBR"/>
    <property type="match status" value="1"/>
</dbReference>
<feature type="coiled-coil region" evidence="6">
    <location>
        <begin position="156"/>
        <end position="183"/>
    </location>
</feature>